<evidence type="ECO:0000256" key="8">
    <source>
        <dbReference type="SAM" id="Phobius"/>
    </source>
</evidence>
<evidence type="ECO:0000256" key="5">
    <source>
        <dbReference type="ARBA" id="ARBA00022989"/>
    </source>
</evidence>
<dbReference type="PANTHER" id="PTHR37937:SF1">
    <property type="entry name" value="CONJUGATIVE TRANSFER: DNA TRANSPORT"/>
    <property type="match status" value="1"/>
</dbReference>
<feature type="transmembrane region" description="Helical" evidence="8">
    <location>
        <begin position="182"/>
        <end position="201"/>
    </location>
</feature>
<dbReference type="HOGENOM" id="CLU_012039_3_0_10"/>
<dbReference type="Proteomes" id="UP000002774">
    <property type="component" value="Chromosome"/>
</dbReference>
<feature type="transmembrane region" description="Helical" evidence="8">
    <location>
        <begin position="102"/>
        <end position="124"/>
    </location>
</feature>
<dbReference type="RefSeq" id="WP_008511198.1">
    <property type="nucleotide sequence ID" value="NZ_CM001403.1"/>
</dbReference>
<keyword evidence="10" id="KW-1185">Reference proteome</keyword>
<feature type="region of interest" description="Disordered" evidence="7">
    <location>
        <begin position="1"/>
        <end position="70"/>
    </location>
</feature>
<dbReference type="STRING" id="714943.Mucpa_5734"/>
<dbReference type="eggNOG" id="COG3505">
    <property type="taxonomic scope" value="Bacteria"/>
</dbReference>
<dbReference type="EMBL" id="CM001403">
    <property type="protein sequence ID" value="EHQ29802.1"/>
    <property type="molecule type" value="Genomic_DNA"/>
</dbReference>
<protein>
    <submittedName>
        <fullName evidence="9">TRAG family protein</fullName>
    </submittedName>
</protein>
<evidence type="ECO:0000256" key="2">
    <source>
        <dbReference type="ARBA" id="ARBA00008806"/>
    </source>
</evidence>
<dbReference type="InterPro" id="IPR003688">
    <property type="entry name" value="TraG/VirD4"/>
</dbReference>
<keyword evidence="4 8" id="KW-0812">Transmembrane</keyword>
<evidence type="ECO:0000313" key="10">
    <source>
        <dbReference type="Proteomes" id="UP000002774"/>
    </source>
</evidence>
<dbReference type="CDD" id="cd01127">
    <property type="entry name" value="TrwB_TraG_TraD_VirD4"/>
    <property type="match status" value="1"/>
</dbReference>
<evidence type="ECO:0000256" key="4">
    <source>
        <dbReference type="ARBA" id="ARBA00022692"/>
    </source>
</evidence>
<reference evidence="9" key="1">
    <citation type="submission" date="2011-09" db="EMBL/GenBank/DDBJ databases">
        <title>The permanent draft genome of Mucilaginibacter paludis DSM 18603.</title>
        <authorList>
            <consortium name="US DOE Joint Genome Institute (JGI-PGF)"/>
            <person name="Lucas S."/>
            <person name="Han J."/>
            <person name="Lapidus A."/>
            <person name="Bruce D."/>
            <person name="Goodwin L."/>
            <person name="Pitluck S."/>
            <person name="Peters L."/>
            <person name="Kyrpides N."/>
            <person name="Mavromatis K."/>
            <person name="Ivanova N."/>
            <person name="Mikhailova N."/>
            <person name="Held B."/>
            <person name="Detter J.C."/>
            <person name="Tapia R."/>
            <person name="Han C."/>
            <person name="Land M."/>
            <person name="Hauser L."/>
            <person name="Markowitz V."/>
            <person name="Cheng J.-F."/>
            <person name="Hugenholtz P."/>
            <person name="Woyke T."/>
            <person name="Wu D."/>
            <person name="Tindall B."/>
            <person name="Brambilla E."/>
            <person name="Klenk H.-P."/>
            <person name="Eisen J.A."/>
        </authorList>
    </citation>
    <scope>NUCLEOTIDE SEQUENCE [LARGE SCALE GENOMIC DNA]</scope>
    <source>
        <strain evidence="9">DSM 18603</strain>
    </source>
</reference>
<feature type="compositionally biased region" description="Basic and acidic residues" evidence="7">
    <location>
        <begin position="1"/>
        <end position="12"/>
    </location>
</feature>
<accession>H1Y5M6</accession>
<evidence type="ECO:0000256" key="3">
    <source>
        <dbReference type="ARBA" id="ARBA00022475"/>
    </source>
</evidence>
<keyword evidence="5 8" id="KW-1133">Transmembrane helix</keyword>
<evidence type="ECO:0000256" key="7">
    <source>
        <dbReference type="SAM" id="MobiDB-lite"/>
    </source>
</evidence>
<dbReference type="InterPro" id="IPR051539">
    <property type="entry name" value="T4SS-coupling_protein"/>
</dbReference>
<proteinExistence type="inferred from homology"/>
<name>H1Y5M6_9SPHI</name>
<dbReference type="SUPFAM" id="SSF52540">
    <property type="entry name" value="P-loop containing nucleoside triphosphate hydrolases"/>
    <property type="match status" value="1"/>
</dbReference>
<dbReference type="Gene3D" id="3.40.50.300">
    <property type="entry name" value="P-loop containing nucleotide triphosphate hydrolases"/>
    <property type="match status" value="1"/>
</dbReference>
<dbReference type="PANTHER" id="PTHR37937">
    <property type="entry name" value="CONJUGATIVE TRANSFER: DNA TRANSPORT"/>
    <property type="match status" value="1"/>
</dbReference>
<dbReference type="OrthoDB" id="9759295at2"/>
<keyword evidence="6 8" id="KW-0472">Membrane</keyword>
<dbReference type="InterPro" id="IPR027417">
    <property type="entry name" value="P-loop_NTPase"/>
</dbReference>
<evidence type="ECO:0000256" key="1">
    <source>
        <dbReference type="ARBA" id="ARBA00004651"/>
    </source>
</evidence>
<dbReference type="GO" id="GO:0005886">
    <property type="term" value="C:plasma membrane"/>
    <property type="evidence" value="ECO:0007669"/>
    <property type="project" value="UniProtKB-SubCell"/>
</dbReference>
<sequence length="658" mass="74180">MSDEKKPDDENIKPFYIHFGKTRKEPKYSHAPSKNTTDDKNDASDIPPEKNNTVPPIPNRNPYQQAANKSDDDDIFSRLGITKAEFDTLIEFRANYEARNNVFVFLVGVLLTPISLAGSLLGYVRAYRRFFDGRSVRAYLWPMRPITRLAMILGAIVFWLLMLALFIVAIPVFAAGNYTKGLILGYLVINTTITLIVFGIFKLWQRRINSAIAEGNKFGSARFAHNDELYTLRNDTGFYIGNGHLFDDKGHILTVAGTRGGKGTNIIIPNLLGAGKVQTSWVIIDPKAENTYITQKYQRSIGQQVIILNPWDLFGSDLGETQTYNPLDILKLDSPHLVDDVQVIAEMIVPIEAGSGDKFWTDSARTIVSGLLLHLVTSQPKDNQTLTTLWEWVRLVSDDWDKLIQDMGVCDVPVNGIIVKNAAHEILKLQSAGDDTFGGIIANVLQATDFLKSPALQQSLKSGFKPETLADGKTTLYVIIPADKLRSHGRYLRLIVTSMMRAVIRQPKNRVTFLLDEFAALGYLPEIETALSTYAGYNVTVWPILQSLIQLKNLYKDNWETFIANCTIRQYFTINDNFSADYISKAIGETSHTIVKKGNNGDEPETNKRALVTPDELRRESSKRIFMFINNLPPTYVDKLPYYEVTEWDDRADKNPYI</sequence>
<dbReference type="Pfam" id="PF02534">
    <property type="entry name" value="T4SS-DNA_transf"/>
    <property type="match status" value="1"/>
</dbReference>
<dbReference type="Gene3D" id="1.10.8.80">
    <property type="entry name" value="Magnesium chelatase subunit I, C-Terminal domain"/>
    <property type="match status" value="1"/>
</dbReference>
<comment type="subcellular location">
    <subcellularLocation>
        <location evidence="1">Cell membrane</location>
        <topology evidence="1">Multi-pass membrane protein</topology>
    </subcellularLocation>
</comment>
<evidence type="ECO:0000313" key="9">
    <source>
        <dbReference type="EMBL" id="EHQ29802.1"/>
    </source>
</evidence>
<comment type="similarity">
    <text evidence="2">Belongs to the VirD4/TraG family.</text>
</comment>
<dbReference type="AlphaFoldDB" id="H1Y5M6"/>
<evidence type="ECO:0000256" key="6">
    <source>
        <dbReference type="ARBA" id="ARBA00023136"/>
    </source>
</evidence>
<feature type="transmembrane region" description="Helical" evidence="8">
    <location>
        <begin position="145"/>
        <end position="170"/>
    </location>
</feature>
<keyword evidence="3" id="KW-1003">Cell membrane</keyword>
<organism evidence="9 10">
    <name type="scientific">Mucilaginibacter paludis DSM 18603</name>
    <dbReference type="NCBI Taxonomy" id="714943"/>
    <lineage>
        <taxon>Bacteria</taxon>
        <taxon>Pseudomonadati</taxon>
        <taxon>Bacteroidota</taxon>
        <taxon>Sphingobacteriia</taxon>
        <taxon>Sphingobacteriales</taxon>
        <taxon>Sphingobacteriaceae</taxon>
        <taxon>Mucilaginibacter</taxon>
    </lineage>
</organism>
<gene>
    <name evidence="9" type="ORF">Mucpa_5734</name>
</gene>